<feature type="domain" description="F-box" evidence="2">
    <location>
        <begin position="1"/>
        <end position="48"/>
    </location>
</feature>
<organism evidence="3 4">
    <name type="scientific">Umbelopsis vinacea</name>
    <dbReference type="NCBI Taxonomy" id="44442"/>
    <lineage>
        <taxon>Eukaryota</taxon>
        <taxon>Fungi</taxon>
        <taxon>Fungi incertae sedis</taxon>
        <taxon>Mucoromycota</taxon>
        <taxon>Mucoromycotina</taxon>
        <taxon>Umbelopsidomycetes</taxon>
        <taxon>Umbelopsidales</taxon>
        <taxon>Umbelopsidaceae</taxon>
        <taxon>Umbelopsis</taxon>
    </lineage>
</organism>
<protein>
    <recommendedName>
        <fullName evidence="2">F-box domain-containing protein</fullName>
    </recommendedName>
</protein>
<evidence type="ECO:0000313" key="4">
    <source>
        <dbReference type="Proteomes" id="UP000612746"/>
    </source>
</evidence>
<comment type="caution">
    <text evidence="3">The sequence shown here is derived from an EMBL/GenBank/DDBJ whole genome shotgun (WGS) entry which is preliminary data.</text>
</comment>
<evidence type="ECO:0000313" key="3">
    <source>
        <dbReference type="EMBL" id="KAG2186642.1"/>
    </source>
</evidence>
<dbReference type="AlphaFoldDB" id="A0A8H7Q5U8"/>
<proteinExistence type="predicted"/>
<sequence length="401" mass="45625">MAQLLSLNPNILTKVVDSLALKDVILLASTCRQLHQLIYETAEIWNDGMLFEDHNQDIDDEVIANIVPRITRSYGIHSLKIIGLHKVTSIGILQIFDQFAHALKDIEISTSMAVIEALTEHLEAFSLKLGLLQAANSIPLTFWEYRCHHKEYMEHVADYMSQSLPSPTDSNYTTNSHAELFARLRWLQLPTKLDDPPFEHLAKIKVIITDGDDHSILLKLRSLIAYLSGANLESDAESDEQKHSEAHADRWHTISRKQKVADIVSKLEILHQPSIAPSIPEQQPPLPPALPAHSNQQQPPYDYRVLPALPIMSGASPEEEICTPYDRQETPIPPSTVDSRKRRLAQSEPRLSSEESKRTRRSPSTQPVVKVYRYRRRRSSGFESQSDQERQQHAYRHPVSN</sequence>
<dbReference type="InterPro" id="IPR001810">
    <property type="entry name" value="F-box_dom"/>
</dbReference>
<reference evidence="3" key="1">
    <citation type="submission" date="2020-12" db="EMBL/GenBank/DDBJ databases">
        <title>Metabolic potential, ecology and presence of endohyphal bacteria is reflected in genomic diversity of Mucoromycotina.</title>
        <authorList>
            <person name="Muszewska A."/>
            <person name="Okrasinska A."/>
            <person name="Steczkiewicz K."/>
            <person name="Drgas O."/>
            <person name="Orlowska M."/>
            <person name="Perlinska-Lenart U."/>
            <person name="Aleksandrzak-Piekarczyk T."/>
            <person name="Szatraj K."/>
            <person name="Zielenkiewicz U."/>
            <person name="Pilsyk S."/>
            <person name="Malc E."/>
            <person name="Mieczkowski P."/>
            <person name="Kruszewska J.S."/>
            <person name="Biernat P."/>
            <person name="Pawlowska J."/>
        </authorList>
    </citation>
    <scope>NUCLEOTIDE SEQUENCE</scope>
    <source>
        <strain evidence="3">WA0000051536</strain>
    </source>
</reference>
<keyword evidence="4" id="KW-1185">Reference proteome</keyword>
<dbReference type="PROSITE" id="PS50181">
    <property type="entry name" value="FBOX"/>
    <property type="match status" value="1"/>
</dbReference>
<dbReference type="OrthoDB" id="2366918at2759"/>
<feature type="region of interest" description="Disordered" evidence="1">
    <location>
        <begin position="322"/>
        <end position="401"/>
    </location>
</feature>
<dbReference type="EMBL" id="JAEPRA010000004">
    <property type="protein sequence ID" value="KAG2186642.1"/>
    <property type="molecule type" value="Genomic_DNA"/>
</dbReference>
<evidence type="ECO:0000256" key="1">
    <source>
        <dbReference type="SAM" id="MobiDB-lite"/>
    </source>
</evidence>
<accession>A0A8H7Q5U8</accession>
<name>A0A8H7Q5U8_9FUNG</name>
<gene>
    <name evidence="3" type="ORF">INT44_002866</name>
</gene>
<feature type="region of interest" description="Disordered" evidence="1">
    <location>
        <begin position="276"/>
        <end position="300"/>
    </location>
</feature>
<dbReference type="Proteomes" id="UP000612746">
    <property type="component" value="Unassembled WGS sequence"/>
</dbReference>
<evidence type="ECO:0000259" key="2">
    <source>
        <dbReference type="PROSITE" id="PS50181"/>
    </source>
</evidence>